<dbReference type="InterPro" id="IPR050357">
    <property type="entry name" value="Arrestin_domain-protein"/>
</dbReference>
<dbReference type="STRING" id="145388.A0A0D2MP47"/>
<keyword evidence="4" id="KW-1185">Reference proteome</keyword>
<dbReference type="InterPro" id="IPR011021">
    <property type="entry name" value="Arrestin-like_N"/>
</dbReference>
<dbReference type="Gene3D" id="2.60.40.640">
    <property type="match status" value="2"/>
</dbReference>
<evidence type="ECO:0000313" key="4">
    <source>
        <dbReference type="Proteomes" id="UP000054498"/>
    </source>
</evidence>
<dbReference type="GO" id="GO:0015031">
    <property type="term" value="P:protein transport"/>
    <property type="evidence" value="ECO:0007669"/>
    <property type="project" value="TreeGrafter"/>
</dbReference>
<evidence type="ECO:0000256" key="1">
    <source>
        <dbReference type="SAM" id="MobiDB-lite"/>
    </source>
</evidence>
<accession>A0A0D2MP47</accession>
<dbReference type="InterPro" id="IPR014756">
    <property type="entry name" value="Ig_E-set"/>
</dbReference>
<gene>
    <name evidence="3" type="ORF">MNEG_3483</name>
</gene>
<dbReference type="GeneID" id="25736361"/>
<protein>
    <recommendedName>
        <fullName evidence="2">Arrestin-like N-terminal domain-containing protein</fullName>
    </recommendedName>
</protein>
<dbReference type="GO" id="GO:0005737">
    <property type="term" value="C:cytoplasm"/>
    <property type="evidence" value="ECO:0007669"/>
    <property type="project" value="TreeGrafter"/>
</dbReference>
<dbReference type="Proteomes" id="UP000054498">
    <property type="component" value="Unassembled WGS sequence"/>
</dbReference>
<dbReference type="Pfam" id="PF00339">
    <property type="entry name" value="Arrestin_N"/>
    <property type="match status" value="1"/>
</dbReference>
<evidence type="ECO:0000313" key="3">
    <source>
        <dbReference type="EMBL" id="KIZ04470.1"/>
    </source>
</evidence>
<dbReference type="SUPFAM" id="SSF81296">
    <property type="entry name" value="E set domains"/>
    <property type="match status" value="1"/>
</dbReference>
<dbReference type="KEGG" id="mng:MNEG_3483"/>
<organism evidence="3 4">
    <name type="scientific">Monoraphidium neglectum</name>
    <dbReference type="NCBI Taxonomy" id="145388"/>
    <lineage>
        <taxon>Eukaryota</taxon>
        <taxon>Viridiplantae</taxon>
        <taxon>Chlorophyta</taxon>
        <taxon>core chlorophytes</taxon>
        <taxon>Chlorophyceae</taxon>
        <taxon>CS clade</taxon>
        <taxon>Sphaeropleales</taxon>
        <taxon>Selenastraceae</taxon>
        <taxon>Monoraphidium</taxon>
    </lineage>
</organism>
<name>A0A0D2MP47_9CHLO</name>
<reference evidence="3 4" key="1">
    <citation type="journal article" date="2013" name="BMC Genomics">
        <title>Reconstruction of the lipid metabolism for the microalga Monoraphidium neglectum from its genome sequence reveals characteristics suitable for biofuel production.</title>
        <authorList>
            <person name="Bogen C."/>
            <person name="Al-Dilaimi A."/>
            <person name="Albersmeier A."/>
            <person name="Wichmann J."/>
            <person name="Grundmann M."/>
            <person name="Rupp O."/>
            <person name="Lauersen K.J."/>
            <person name="Blifernez-Klassen O."/>
            <person name="Kalinowski J."/>
            <person name="Goesmann A."/>
            <person name="Mussgnug J.H."/>
            <person name="Kruse O."/>
        </authorList>
    </citation>
    <scope>NUCLEOTIDE SEQUENCE [LARGE SCALE GENOMIC DNA]</scope>
    <source>
        <strain evidence="3 4">SAG 48.87</strain>
    </source>
</reference>
<dbReference type="EMBL" id="KK100659">
    <property type="protein sequence ID" value="KIZ04470.1"/>
    <property type="molecule type" value="Genomic_DNA"/>
</dbReference>
<sequence length="336" mass="34620">MGAGQSSVAHVVLDKATFEHGEPVTGCVVFNTHKPVQYHSVTLTVVGKERTHWEERHHTKNGTSTTNYDGKAHSIKGTIPLLSGPGTLNPGGYRLPFAVALPNGLPPSFSLKQGSVKASITCKVKAMVDQVGMLAKDFKASSAFALLPAPPRAPAPLAGKSETVLTACCCCGRGGVAMHVEASADVAAAGDGVPLVARVDNRSSEALSCEASIVRCLRLRAAGLLGDNHYHSEAAVAHKTLRPDGDAVGGGGGSSTGGGRGARDVNCVRAGGSAAFREVLQVEPEAMASLTNAQKRAAAAPATPPAVPEGWRPHEYEVAAFVVDKGGAARRTEPGW</sequence>
<dbReference type="RefSeq" id="XP_013903489.1">
    <property type="nucleotide sequence ID" value="XM_014048035.1"/>
</dbReference>
<dbReference type="OrthoDB" id="7785529at2759"/>
<dbReference type="InterPro" id="IPR014752">
    <property type="entry name" value="Arrestin-like_C"/>
</dbReference>
<dbReference type="PANTHER" id="PTHR11188">
    <property type="entry name" value="ARRESTIN DOMAIN CONTAINING PROTEIN"/>
    <property type="match status" value="1"/>
</dbReference>
<feature type="domain" description="Arrestin-like N-terminal" evidence="2">
    <location>
        <begin position="14"/>
        <end position="126"/>
    </location>
</feature>
<dbReference type="PANTHER" id="PTHR11188:SF17">
    <property type="entry name" value="FI21816P1"/>
    <property type="match status" value="1"/>
</dbReference>
<proteinExistence type="predicted"/>
<dbReference type="AlphaFoldDB" id="A0A0D2MP47"/>
<feature type="compositionally biased region" description="Gly residues" evidence="1">
    <location>
        <begin position="247"/>
        <end position="260"/>
    </location>
</feature>
<evidence type="ECO:0000259" key="2">
    <source>
        <dbReference type="Pfam" id="PF00339"/>
    </source>
</evidence>
<feature type="region of interest" description="Disordered" evidence="1">
    <location>
        <begin position="241"/>
        <end position="263"/>
    </location>
</feature>